<dbReference type="Gene3D" id="3.40.50.1820">
    <property type="entry name" value="alpha/beta hydrolase"/>
    <property type="match status" value="1"/>
</dbReference>
<keyword evidence="3" id="KW-0378">Hydrolase</keyword>
<dbReference type="Pfam" id="PF06259">
    <property type="entry name" value="Abhydrolase_8"/>
    <property type="match status" value="1"/>
</dbReference>
<evidence type="ECO:0000259" key="2">
    <source>
        <dbReference type="Pfam" id="PF06259"/>
    </source>
</evidence>
<evidence type="ECO:0000256" key="1">
    <source>
        <dbReference type="SAM" id="Phobius"/>
    </source>
</evidence>
<feature type="domain" description="DUF1023" evidence="2">
    <location>
        <begin position="202"/>
        <end position="257"/>
    </location>
</feature>
<dbReference type="Proteomes" id="UP000182902">
    <property type="component" value="Unassembled WGS sequence"/>
</dbReference>
<feature type="transmembrane region" description="Helical" evidence="1">
    <location>
        <begin position="365"/>
        <end position="389"/>
    </location>
</feature>
<evidence type="ECO:0000313" key="3">
    <source>
        <dbReference type="EMBL" id="SDX47729.1"/>
    </source>
</evidence>
<keyword evidence="1" id="KW-1133">Transmembrane helix</keyword>
<dbReference type="EMBL" id="FNOX01000001">
    <property type="protein sequence ID" value="SDX47729.1"/>
    <property type="molecule type" value="Genomic_DNA"/>
</dbReference>
<proteinExistence type="predicted"/>
<dbReference type="RefSeq" id="WP_069785959.1">
    <property type="nucleotide sequence ID" value="NZ_FNOX01000001.1"/>
</dbReference>
<name>A0A1H3C2J4_9PSED</name>
<evidence type="ECO:0000313" key="4">
    <source>
        <dbReference type="Proteomes" id="UP000182902"/>
    </source>
</evidence>
<dbReference type="GO" id="GO:0016787">
    <property type="term" value="F:hydrolase activity"/>
    <property type="evidence" value="ECO:0007669"/>
    <property type="project" value="UniProtKB-KW"/>
</dbReference>
<dbReference type="InterPro" id="IPR029058">
    <property type="entry name" value="AB_hydrolase_fold"/>
</dbReference>
<sequence length="390" mass="43926">MLKILVVDDSVSRVELIKKALFNSELRSHIDVRYTDTADKARIELLELYDLMILDVVIPKKVGGVPQALQSSRLVDDLCSNGKDYIRPKLVIGLTADVSELGVYRENFYRIASVVLPAHLNSQDWLDSILEQIGILVHASQKASKLRKDKLLLTIHGIRTHGKWQAGLNEEVRKYSRSFVPVEVKYGFFDLLSFSIPWLRNRKAKQAADQVKQILKEHSEKEISIVAHSFGSLVLSQALKDHKLLSPVKHVILCGSPLPHKYCLNHIVESSEITVNECGTLDFVLVAAKSLLLGLGDAGRVGFRRSNSHNFINRFFSGGHSLYFEAKAGQPTFAEKHWLPIILSESLPPQIDERENFFGEDLIDILIKLMGLLKPFLYIGLVGLIAWLFL</sequence>
<accession>A0A1H3C2J4</accession>
<protein>
    <submittedName>
        <fullName evidence="3">Alpha/beta hydrolase</fullName>
    </submittedName>
</protein>
<dbReference type="AlphaFoldDB" id="A0A1H3C2J4"/>
<keyword evidence="1" id="KW-0812">Transmembrane</keyword>
<dbReference type="SUPFAM" id="SSF53474">
    <property type="entry name" value="alpha/beta-Hydrolases"/>
    <property type="match status" value="1"/>
</dbReference>
<organism evidence="3 4">
    <name type="scientific">Pseudomonas salomonii</name>
    <dbReference type="NCBI Taxonomy" id="191391"/>
    <lineage>
        <taxon>Bacteria</taxon>
        <taxon>Pseudomonadati</taxon>
        <taxon>Pseudomonadota</taxon>
        <taxon>Gammaproteobacteria</taxon>
        <taxon>Pseudomonadales</taxon>
        <taxon>Pseudomonadaceae</taxon>
        <taxon>Pseudomonas</taxon>
    </lineage>
</organism>
<dbReference type="InterPro" id="IPR010427">
    <property type="entry name" value="DUF1023"/>
</dbReference>
<keyword evidence="1" id="KW-0472">Membrane</keyword>
<gene>
    <name evidence="3" type="ORF">SAMN05216247_101136</name>
</gene>
<reference evidence="3 4" key="1">
    <citation type="submission" date="2016-10" db="EMBL/GenBank/DDBJ databases">
        <authorList>
            <person name="de Groot N.N."/>
        </authorList>
    </citation>
    <scope>NUCLEOTIDE SEQUENCE [LARGE SCALE GENOMIC DNA]</scope>
    <source>
        <strain evidence="3 4">ICMP 14252</strain>
    </source>
</reference>